<dbReference type="SUPFAM" id="SSF81321">
    <property type="entry name" value="Family A G protein-coupled receptor-like"/>
    <property type="match status" value="1"/>
</dbReference>
<dbReference type="EMBL" id="JAWDGP010005075">
    <property type="protein sequence ID" value="KAK3759786.1"/>
    <property type="molecule type" value="Genomic_DNA"/>
</dbReference>
<dbReference type="AlphaFoldDB" id="A0AAE0Z019"/>
<evidence type="ECO:0000256" key="6">
    <source>
        <dbReference type="ARBA" id="ARBA00023170"/>
    </source>
</evidence>
<dbReference type="Proteomes" id="UP001283361">
    <property type="component" value="Unassembled WGS sequence"/>
</dbReference>
<evidence type="ECO:0000256" key="2">
    <source>
        <dbReference type="ARBA" id="ARBA00022475"/>
    </source>
</evidence>
<dbReference type="GO" id="GO:0005886">
    <property type="term" value="C:plasma membrane"/>
    <property type="evidence" value="ECO:0007669"/>
    <property type="project" value="UniProtKB-SubCell"/>
</dbReference>
<evidence type="ECO:0000256" key="7">
    <source>
        <dbReference type="RuleBase" id="RU000688"/>
    </source>
</evidence>
<keyword evidence="4 8" id="KW-1133">Transmembrane helix</keyword>
<proteinExistence type="inferred from homology"/>
<accession>A0AAE0Z019</accession>
<evidence type="ECO:0000313" key="11">
    <source>
        <dbReference type="Proteomes" id="UP001283361"/>
    </source>
</evidence>
<dbReference type="Pfam" id="PF00001">
    <property type="entry name" value="7tm_1"/>
    <property type="match status" value="1"/>
</dbReference>
<dbReference type="Gene3D" id="1.20.1070.10">
    <property type="entry name" value="Rhodopsin 7-helix transmembrane proteins"/>
    <property type="match status" value="1"/>
</dbReference>
<dbReference type="PROSITE" id="PS00237">
    <property type="entry name" value="G_PROTEIN_RECEP_F1_1"/>
    <property type="match status" value="1"/>
</dbReference>
<sequence>MRVCLIRLCSLKQNLKWRAKHLYLLNLAIADLLVTLFCMPSTVVTILYRLWLSGLVMCKLGAFLQGVAVATGIFTLTAMSVDRYLSIQHPSHAHWRSSPRHAALITGVVWSASAAFMSPQLYVRVVDTLQLEGLPTMTFCIEQWPRGRDRQIFGSLLLLVVYVIPVAIVAVCYANVGRMLCSYTMSRDDSNTSTGTYIYCRRRAARALFCLVGLFIVCWLPYNVISLLVDLGLADSLVSSLPFTLWLGHAHSAVNPVLYWATNKQFRHVASRVFQALRCPGTRGKRSRNRRYPRRV</sequence>
<dbReference type="PANTHER" id="PTHR24241">
    <property type="entry name" value="NEUROPEPTIDE RECEPTOR-RELATED G-PROTEIN COUPLED RECEPTOR"/>
    <property type="match status" value="1"/>
</dbReference>
<gene>
    <name evidence="10" type="ORF">RRG08_041741</name>
</gene>
<reference evidence="10" key="1">
    <citation type="journal article" date="2023" name="G3 (Bethesda)">
        <title>A reference genome for the long-term kleptoplast-retaining sea slug Elysia crispata morphotype clarki.</title>
        <authorList>
            <person name="Eastman K.E."/>
            <person name="Pendleton A.L."/>
            <person name="Shaikh M.A."/>
            <person name="Suttiyut T."/>
            <person name="Ogas R."/>
            <person name="Tomko P."/>
            <person name="Gavelis G."/>
            <person name="Widhalm J.R."/>
            <person name="Wisecaver J.H."/>
        </authorList>
    </citation>
    <scope>NUCLEOTIDE SEQUENCE</scope>
    <source>
        <strain evidence="10">ECLA1</strain>
    </source>
</reference>
<keyword evidence="7" id="KW-0807">Transducer</keyword>
<keyword evidence="6 7" id="KW-0675">Receptor</keyword>
<keyword evidence="3 7" id="KW-0812">Transmembrane</keyword>
<protein>
    <recommendedName>
        <fullName evidence="9">G-protein coupled receptors family 1 profile domain-containing protein</fullName>
    </recommendedName>
</protein>
<dbReference type="PRINTS" id="PR00237">
    <property type="entry name" value="GPCRRHODOPSN"/>
</dbReference>
<keyword evidence="2" id="KW-1003">Cell membrane</keyword>
<comment type="subcellular location">
    <subcellularLocation>
        <location evidence="1">Cell membrane</location>
        <topology evidence="1">Multi-pass membrane protein</topology>
    </subcellularLocation>
</comment>
<organism evidence="10 11">
    <name type="scientific">Elysia crispata</name>
    <name type="common">lettuce slug</name>
    <dbReference type="NCBI Taxonomy" id="231223"/>
    <lineage>
        <taxon>Eukaryota</taxon>
        <taxon>Metazoa</taxon>
        <taxon>Spiralia</taxon>
        <taxon>Lophotrochozoa</taxon>
        <taxon>Mollusca</taxon>
        <taxon>Gastropoda</taxon>
        <taxon>Heterobranchia</taxon>
        <taxon>Euthyneura</taxon>
        <taxon>Panpulmonata</taxon>
        <taxon>Sacoglossa</taxon>
        <taxon>Placobranchoidea</taxon>
        <taxon>Plakobranchidae</taxon>
        <taxon>Elysia</taxon>
    </lineage>
</organism>
<name>A0AAE0Z019_9GAST</name>
<feature type="transmembrane region" description="Helical" evidence="8">
    <location>
        <begin position="241"/>
        <end position="262"/>
    </location>
</feature>
<dbReference type="InterPro" id="IPR017452">
    <property type="entry name" value="GPCR_Rhodpsn_7TM"/>
</dbReference>
<feature type="domain" description="G-protein coupled receptors family 1 profile" evidence="9">
    <location>
        <begin position="1"/>
        <end position="259"/>
    </location>
</feature>
<comment type="similarity">
    <text evidence="7">Belongs to the G-protein coupled receptor 1 family.</text>
</comment>
<keyword evidence="5 8" id="KW-0472">Membrane</keyword>
<evidence type="ECO:0000259" key="9">
    <source>
        <dbReference type="PROSITE" id="PS50262"/>
    </source>
</evidence>
<feature type="transmembrane region" description="Helical" evidence="8">
    <location>
        <begin position="60"/>
        <end position="81"/>
    </location>
</feature>
<feature type="transmembrane region" description="Helical" evidence="8">
    <location>
        <begin position="207"/>
        <end position="229"/>
    </location>
</feature>
<dbReference type="InterPro" id="IPR000276">
    <property type="entry name" value="GPCR_Rhodpsn"/>
</dbReference>
<evidence type="ECO:0000313" key="10">
    <source>
        <dbReference type="EMBL" id="KAK3759786.1"/>
    </source>
</evidence>
<evidence type="ECO:0000256" key="5">
    <source>
        <dbReference type="ARBA" id="ARBA00023136"/>
    </source>
</evidence>
<feature type="transmembrane region" description="Helical" evidence="8">
    <location>
        <begin position="21"/>
        <end position="48"/>
    </location>
</feature>
<dbReference type="GO" id="GO:0004930">
    <property type="term" value="F:G protein-coupled receptor activity"/>
    <property type="evidence" value="ECO:0007669"/>
    <property type="project" value="UniProtKB-KW"/>
</dbReference>
<dbReference type="PANTHER" id="PTHR24241:SF180">
    <property type="entry name" value="G-PROTEIN COUPLED RECEPTORS FAMILY 1 PROFILE DOMAIN-CONTAINING PROTEIN"/>
    <property type="match status" value="1"/>
</dbReference>
<evidence type="ECO:0000256" key="8">
    <source>
        <dbReference type="SAM" id="Phobius"/>
    </source>
</evidence>
<comment type="caution">
    <text evidence="10">The sequence shown here is derived from an EMBL/GenBank/DDBJ whole genome shotgun (WGS) entry which is preliminary data.</text>
</comment>
<evidence type="ECO:0000256" key="4">
    <source>
        <dbReference type="ARBA" id="ARBA00022989"/>
    </source>
</evidence>
<evidence type="ECO:0000256" key="3">
    <source>
        <dbReference type="ARBA" id="ARBA00022692"/>
    </source>
</evidence>
<dbReference type="GO" id="GO:0032870">
    <property type="term" value="P:cellular response to hormone stimulus"/>
    <property type="evidence" value="ECO:0007669"/>
    <property type="project" value="TreeGrafter"/>
</dbReference>
<dbReference type="PROSITE" id="PS50262">
    <property type="entry name" value="G_PROTEIN_RECEP_F1_2"/>
    <property type="match status" value="1"/>
</dbReference>
<evidence type="ECO:0000256" key="1">
    <source>
        <dbReference type="ARBA" id="ARBA00004651"/>
    </source>
</evidence>
<feature type="transmembrane region" description="Helical" evidence="8">
    <location>
        <begin position="152"/>
        <end position="176"/>
    </location>
</feature>
<dbReference type="GO" id="GO:0042277">
    <property type="term" value="F:peptide binding"/>
    <property type="evidence" value="ECO:0007669"/>
    <property type="project" value="TreeGrafter"/>
</dbReference>
<feature type="transmembrane region" description="Helical" evidence="8">
    <location>
        <begin position="102"/>
        <end position="122"/>
    </location>
</feature>
<keyword evidence="11" id="KW-1185">Reference proteome</keyword>
<keyword evidence="7" id="KW-0297">G-protein coupled receptor</keyword>